<keyword evidence="2" id="KW-1185">Reference proteome</keyword>
<name>A0ACC0QFT9_9HYPO</name>
<gene>
    <name evidence="1" type="ORF">NCS57_01382700</name>
</gene>
<comment type="caution">
    <text evidence="1">The sequence shown here is derived from an EMBL/GenBank/DDBJ whole genome shotgun (WGS) entry which is preliminary data.</text>
</comment>
<evidence type="ECO:0000313" key="1">
    <source>
        <dbReference type="EMBL" id="KAI8650489.1"/>
    </source>
</evidence>
<proteinExistence type="predicted"/>
<organism evidence="1 2">
    <name type="scientific">Fusarium keratoplasticum</name>
    <dbReference type="NCBI Taxonomy" id="1328300"/>
    <lineage>
        <taxon>Eukaryota</taxon>
        <taxon>Fungi</taxon>
        <taxon>Dikarya</taxon>
        <taxon>Ascomycota</taxon>
        <taxon>Pezizomycotina</taxon>
        <taxon>Sordariomycetes</taxon>
        <taxon>Hypocreomycetidae</taxon>
        <taxon>Hypocreales</taxon>
        <taxon>Nectriaceae</taxon>
        <taxon>Fusarium</taxon>
        <taxon>Fusarium solani species complex</taxon>
    </lineage>
</organism>
<dbReference type="EMBL" id="CM046514">
    <property type="protein sequence ID" value="KAI8650489.1"/>
    <property type="molecule type" value="Genomic_DNA"/>
</dbReference>
<protein>
    <submittedName>
        <fullName evidence="1">HET domain-containing protein</fullName>
    </submittedName>
</protein>
<evidence type="ECO:0000313" key="2">
    <source>
        <dbReference type="Proteomes" id="UP001065298"/>
    </source>
</evidence>
<dbReference type="Proteomes" id="UP001065298">
    <property type="component" value="Chromosome 12"/>
</dbReference>
<sequence>MFVYTEIEALSEEKRIRLLYLAPAESIDDPIECHLEVVTLGQHPPFEALSYCWGDNNPVREIKCNGETFKVTENLCHALRNLRNGHTQRALWIDALCINQLDLGERRLQVPLMGDIYSQATNVLIWLGPDPTSDSIYHVFELAERLPTLGKIRMGPKWTEFVQTTFPGSQDAKIASNAQSESSESPDTTFPALTQEMLDGIVATLRRPWWTRTWTIQEQAVSANAIIMCGKLSASWQVFKKVFVMAMTETIRTQGHSIESNNSTLAMDEMNTMAYTRLIFDRQREQGGYKMPSELGDLLINYRWSMATDPRDKVYGLLALAESTYGIQPEYGISIRDCYTAAAYQIIRGSGNLDILRALKRPSCLPVTIPNLPSWVPDWSYDYCSIPEEARHPITIFKPSARETWLNTHSFMFKDSHPEFQASNPQMGDYPKDGGPSGILILQGFIVDELDVLGGKLDYPVPTREPVTTKNRIRAWNKNMSYNKKAIEAIGEIWSTLKGWEQLALGCKRLHTAPGESREEALLTTMCKNQIPLTSDRTVVLDHMRRCIKGMADDSKTGAVSKMLGLPHMVPKLHHMLVGFSKELRMEDDDFILFELAILNLRWAVDQRMARTKGGYLALVPETCRVGDEIALLKGGKTPFVVRRYGKHWKILGDCYVHGIMFGEAWDERKRHEMEFA</sequence>
<accession>A0ACC0QFT9</accession>
<reference evidence="1" key="1">
    <citation type="submission" date="2022-06" db="EMBL/GenBank/DDBJ databases">
        <title>Fusarium solani species complex genomes reveal bases of compartmentalisation and animal pathogenesis.</title>
        <authorList>
            <person name="Tsai I.J."/>
        </authorList>
    </citation>
    <scope>NUCLEOTIDE SEQUENCE</scope>
    <source>
        <strain evidence="1">Fu6.1</strain>
    </source>
</reference>